<dbReference type="SUPFAM" id="SSF63829">
    <property type="entry name" value="Calcium-dependent phosphotriesterase"/>
    <property type="match status" value="2"/>
</dbReference>
<dbReference type="Gene3D" id="2.130.10.10">
    <property type="entry name" value="YVTN repeat-like/Quinoprotein amine dehydrogenase"/>
    <property type="match status" value="2"/>
</dbReference>
<keyword evidence="1" id="KW-0732">Signal</keyword>
<feature type="signal peptide" evidence="1">
    <location>
        <begin position="1"/>
        <end position="22"/>
    </location>
</feature>
<dbReference type="Pfam" id="PF24684">
    <property type="entry name" value="Vgb_lyase"/>
    <property type="match status" value="1"/>
</dbReference>
<evidence type="ECO:0000313" key="2">
    <source>
        <dbReference type="EMBL" id="CAI2718766.1"/>
    </source>
</evidence>
<keyword evidence="2" id="KW-0456">Lyase</keyword>
<reference evidence="2 3" key="1">
    <citation type="submission" date="2022-09" db="EMBL/GenBank/DDBJ databases">
        <authorList>
            <person name="Kop L."/>
        </authorList>
    </citation>
    <scope>NUCLEOTIDE SEQUENCE [LARGE SCALE GENOMIC DNA]</scope>
    <source>
        <strain evidence="2 3">347</strain>
    </source>
</reference>
<dbReference type="GO" id="GO:0016829">
    <property type="term" value="F:lyase activity"/>
    <property type="evidence" value="ECO:0007669"/>
    <property type="project" value="UniProtKB-KW"/>
</dbReference>
<dbReference type="PANTHER" id="PTHR40274">
    <property type="entry name" value="VIRGINIAMYCIN B LYASE"/>
    <property type="match status" value="1"/>
</dbReference>
<dbReference type="InterPro" id="IPR051344">
    <property type="entry name" value="Vgb"/>
</dbReference>
<name>A0ABN8W553_9BACT</name>
<sequence length="337" mass="37852">MNRLKRIAILSIFALLAGFVPAGGIAQAQTVSIEEWEVPWDNSRPRDPFVDPKGRVWFCGQKGGYIAYLEPASGTFKKFDLGPGAGPHNLIVDAAGFVWFAGNRNAYIGKLDPDTGGITQFEMPHKEARDPHTLVFDRAGDIWFTVQRSNFIGKLFTQSGEVRLIKVPTRNALPYGIWMDSHNRPWVALFGSNKIVSVDPETMELKEYELPRKDARPRRLAITSDGVVWYGDYAQGMLGRFDPKNGEFREWPLPGGDDSGPYAMTVDHEDRVWVVETGNMPNRLVGFNTSTKQFVHITEIPEGGGSVRHMMFDANEKTIWFGEDTNFIGRARIGKQE</sequence>
<dbReference type="RefSeq" id="WP_282011645.1">
    <property type="nucleotide sequence ID" value="NZ_OX336137.1"/>
</dbReference>
<proteinExistence type="predicted"/>
<dbReference type="PANTHER" id="PTHR40274:SF3">
    <property type="entry name" value="VIRGINIAMYCIN B LYASE"/>
    <property type="match status" value="1"/>
</dbReference>
<gene>
    <name evidence="2" type="ORF">NSPWAT_1910</name>
</gene>
<protein>
    <submittedName>
        <fullName evidence="2">Lyase</fullName>
    </submittedName>
</protein>
<evidence type="ECO:0000256" key="1">
    <source>
        <dbReference type="SAM" id="SignalP"/>
    </source>
</evidence>
<dbReference type="EMBL" id="OX336137">
    <property type="protein sequence ID" value="CAI2718766.1"/>
    <property type="molecule type" value="Genomic_DNA"/>
</dbReference>
<feature type="chain" id="PRO_5045671332" evidence="1">
    <location>
        <begin position="23"/>
        <end position="337"/>
    </location>
</feature>
<keyword evidence="3" id="KW-1185">Reference proteome</keyword>
<organism evidence="2 3">
    <name type="scientific">Nitrospina watsonii</name>
    <dbReference type="NCBI Taxonomy" id="1323948"/>
    <lineage>
        <taxon>Bacteria</taxon>
        <taxon>Pseudomonadati</taxon>
        <taxon>Nitrospinota/Tectimicrobiota group</taxon>
        <taxon>Nitrospinota</taxon>
        <taxon>Nitrospinia</taxon>
        <taxon>Nitrospinales</taxon>
        <taxon>Nitrospinaceae</taxon>
        <taxon>Nitrospina</taxon>
    </lineage>
</organism>
<dbReference type="InterPro" id="IPR015943">
    <property type="entry name" value="WD40/YVTN_repeat-like_dom_sf"/>
</dbReference>
<dbReference type="Proteomes" id="UP001157733">
    <property type="component" value="Chromosome"/>
</dbReference>
<evidence type="ECO:0000313" key="3">
    <source>
        <dbReference type="Proteomes" id="UP001157733"/>
    </source>
</evidence>
<accession>A0ABN8W553</accession>